<reference evidence="3 4" key="1">
    <citation type="submission" date="2020-01" db="EMBL/GenBank/DDBJ databases">
        <authorList>
            <person name="Chen S."/>
        </authorList>
    </citation>
    <scope>NUCLEOTIDE SEQUENCE [LARGE SCALE GENOMIC DNA]</scope>
    <source>
        <strain evidence="3 4">GS-10</strain>
    </source>
</reference>
<dbReference type="PANTHER" id="PTHR32268:SF15">
    <property type="entry name" value="HOMOSERINE ACETYLTRANSFERASE FAMILY PROTEIN (AFU_ORTHOLOGUE AFUA_1G15350)"/>
    <property type="match status" value="1"/>
</dbReference>
<dbReference type="GO" id="GO:0016747">
    <property type="term" value="F:acyltransferase activity, transferring groups other than amino-acyl groups"/>
    <property type="evidence" value="ECO:0007669"/>
    <property type="project" value="InterPro"/>
</dbReference>
<organism evidence="3 4">
    <name type="scientific">Thalassovita mangrovi</name>
    <dbReference type="NCBI Taxonomy" id="2692236"/>
    <lineage>
        <taxon>Bacteria</taxon>
        <taxon>Pseudomonadati</taxon>
        <taxon>Pseudomonadota</taxon>
        <taxon>Alphaproteobacteria</taxon>
        <taxon>Rhodobacterales</taxon>
        <taxon>Roseobacteraceae</taxon>
        <taxon>Thalassovita</taxon>
    </lineage>
</organism>
<evidence type="ECO:0000256" key="1">
    <source>
        <dbReference type="PIRSR" id="PIRSR000443-1"/>
    </source>
</evidence>
<accession>A0A6L8LTW7</accession>
<dbReference type="Pfam" id="PF00561">
    <property type="entry name" value="Abhydrolase_1"/>
    <property type="match status" value="1"/>
</dbReference>
<comment type="caution">
    <text evidence="3">The sequence shown here is derived from an EMBL/GenBank/DDBJ whole genome shotgun (WGS) entry which is preliminary data.</text>
</comment>
<dbReference type="AlphaFoldDB" id="A0A6L8LTW7"/>
<dbReference type="GO" id="GO:0016787">
    <property type="term" value="F:hydrolase activity"/>
    <property type="evidence" value="ECO:0007669"/>
    <property type="project" value="UniProtKB-KW"/>
</dbReference>
<protein>
    <submittedName>
        <fullName evidence="3">Alpha/beta fold hydrolase</fullName>
    </submittedName>
</protein>
<feature type="active site" evidence="1">
    <location>
        <position position="285"/>
    </location>
</feature>
<evidence type="ECO:0000313" key="3">
    <source>
        <dbReference type="EMBL" id="MYM56832.1"/>
    </source>
</evidence>
<keyword evidence="3" id="KW-0378">Hydrolase</keyword>
<dbReference type="PANTHER" id="PTHR32268">
    <property type="entry name" value="HOMOSERINE O-ACETYLTRANSFERASE"/>
    <property type="match status" value="1"/>
</dbReference>
<evidence type="ECO:0000313" key="4">
    <source>
        <dbReference type="Proteomes" id="UP000479043"/>
    </source>
</evidence>
<dbReference type="EMBL" id="WWEN01000008">
    <property type="protein sequence ID" value="MYM56832.1"/>
    <property type="molecule type" value="Genomic_DNA"/>
</dbReference>
<dbReference type="RefSeq" id="WP_160974746.1">
    <property type="nucleotide sequence ID" value="NZ_WWEN01000008.1"/>
</dbReference>
<dbReference type="Proteomes" id="UP000479043">
    <property type="component" value="Unassembled WGS sequence"/>
</dbReference>
<dbReference type="NCBIfam" id="NF005757">
    <property type="entry name" value="PRK07581.1"/>
    <property type="match status" value="1"/>
</dbReference>
<dbReference type="InterPro" id="IPR000073">
    <property type="entry name" value="AB_hydrolase_1"/>
</dbReference>
<keyword evidence="4" id="KW-1185">Reference proteome</keyword>
<feature type="active site" description="Nucleophile" evidence="1">
    <location>
        <position position="131"/>
    </location>
</feature>
<dbReference type="InterPro" id="IPR008220">
    <property type="entry name" value="HAT_MetX-like"/>
</dbReference>
<feature type="active site" evidence="1">
    <location>
        <position position="314"/>
    </location>
</feature>
<dbReference type="InterPro" id="IPR029058">
    <property type="entry name" value="AB_hydrolase_fold"/>
</dbReference>
<name>A0A6L8LTW7_9RHOB</name>
<dbReference type="Gene3D" id="3.40.50.1820">
    <property type="entry name" value="alpha/beta hydrolase"/>
    <property type="match status" value="1"/>
</dbReference>
<dbReference type="SUPFAM" id="SSF53474">
    <property type="entry name" value="alpha/beta-Hydrolases"/>
    <property type="match status" value="1"/>
</dbReference>
<evidence type="ECO:0000259" key="2">
    <source>
        <dbReference type="Pfam" id="PF00561"/>
    </source>
</evidence>
<dbReference type="PIRSF" id="PIRSF000443">
    <property type="entry name" value="Homoser_Ac_trans"/>
    <property type="match status" value="1"/>
</dbReference>
<gene>
    <name evidence="3" type="ORF">GR167_16050</name>
</gene>
<feature type="domain" description="AB hydrolase-1" evidence="2">
    <location>
        <begin position="66"/>
        <end position="162"/>
    </location>
</feature>
<proteinExistence type="predicted"/>
<sequence length="339" mass="38284">MTTSDYNVFEIENFRLQRGITLPSAKLAYKTYGRLAEDKSNVILYPTSYGAQHYDTEWLIGPGKILDPSEWFIVVPNMFGNGLSSSPSNLDAPFGTDRYPVFTHWDNVHAQRRLLNEVFGVDRLAMAYGWSMGAQQALHWGAIFPDKVARICAVCGSARTSIHNRVFLEGVRVTLTGDPHWQGDHFADHPKRGLRAMGRVYAGWAMSQAFYREKLYEQVGYSSLEDFLVRSWEANFLRRDAHDLLAGLDTWMASDISDNEIYQGDLPRALGAISARSFIMPSRTDLYFTPEDSRLEAEMMQNAEFRPIESIWGHRAGNPALSPADAAFLREAVSDLLGR</sequence>